<organism evidence="1 2">
    <name type="scientific">Putridiphycobacter roseus</name>
    <dbReference type="NCBI Taxonomy" id="2219161"/>
    <lineage>
        <taxon>Bacteria</taxon>
        <taxon>Pseudomonadati</taxon>
        <taxon>Bacteroidota</taxon>
        <taxon>Flavobacteriia</taxon>
        <taxon>Flavobacteriales</taxon>
        <taxon>Crocinitomicaceae</taxon>
        <taxon>Putridiphycobacter</taxon>
    </lineage>
</organism>
<reference evidence="1 2" key="1">
    <citation type="submission" date="2018-06" db="EMBL/GenBank/DDBJ databases">
        <title>The draft genome sequence of Crocinitomix sp. SM1701.</title>
        <authorList>
            <person name="Zhang X."/>
        </authorList>
    </citation>
    <scope>NUCLEOTIDE SEQUENCE [LARGE SCALE GENOMIC DNA]</scope>
    <source>
        <strain evidence="1 2">SM1701</strain>
    </source>
</reference>
<keyword evidence="2" id="KW-1185">Reference proteome</keyword>
<dbReference type="PANTHER" id="PTHR41532">
    <property type="entry name" value="FIXS PROTEIN"/>
    <property type="match status" value="1"/>
</dbReference>
<evidence type="ECO:0000313" key="1">
    <source>
        <dbReference type="EMBL" id="PZE16416.1"/>
    </source>
</evidence>
<dbReference type="InterPro" id="IPR004714">
    <property type="entry name" value="Cyt_oxidase_maturation_cbb3"/>
</dbReference>
<name>A0A2W1NEC5_9FLAO</name>
<sequence>MQIIFLLIAVSTLLALFFLVSFIWANRKGQFEDTYGPAVRMLFDDEDNIKKDK</sequence>
<gene>
    <name evidence="1" type="primary">ccoS</name>
    <name evidence="1" type="ORF">DNU06_12765</name>
</gene>
<dbReference type="AlphaFoldDB" id="A0A2W1NEC5"/>
<protein>
    <submittedName>
        <fullName evidence="1">Cbb3-type cytochrome oxidase assembly protein CcoS</fullName>
    </submittedName>
</protein>
<dbReference type="NCBIfam" id="TIGR00847">
    <property type="entry name" value="ccoS"/>
    <property type="match status" value="1"/>
</dbReference>
<dbReference type="OrthoDB" id="9802763at2"/>
<dbReference type="EMBL" id="QKSB01000008">
    <property type="protein sequence ID" value="PZE16416.1"/>
    <property type="molecule type" value="Genomic_DNA"/>
</dbReference>
<accession>A0A2W1NEC5</accession>
<comment type="caution">
    <text evidence="1">The sequence shown here is derived from an EMBL/GenBank/DDBJ whole genome shotgun (WGS) entry which is preliminary data.</text>
</comment>
<dbReference type="Proteomes" id="UP000249248">
    <property type="component" value="Unassembled WGS sequence"/>
</dbReference>
<evidence type="ECO:0000313" key="2">
    <source>
        <dbReference type="Proteomes" id="UP000249248"/>
    </source>
</evidence>
<dbReference type="RefSeq" id="WP_111063819.1">
    <property type="nucleotide sequence ID" value="NZ_JBHUCU010000005.1"/>
</dbReference>
<dbReference type="Pfam" id="PF03597">
    <property type="entry name" value="FixS"/>
    <property type="match status" value="1"/>
</dbReference>
<proteinExistence type="predicted"/>
<dbReference type="PANTHER" id="PTHR41532:SF1">
    <property type="entry name" value="FIXS PROTEIN"/>
    <property type="match status" value="1"/>
</dbReference>